<comment type="caution">
    <text evidence="2">The sequence shown here is derived from an EMBL/GenBank/DDBJ whole genome shotgun (WGS) entry which is preliminary data.</text>
</comment>
<evidence type="ECO:0000313" key="2">
    <source>
        <dbReference type="EMBL" id="KAL0191167.1"/>
    </source>
</evidence>
<keyword evidence="3" id="KW-1185">Reference proteome</keyword>
<feature type="non-terminal residue" evidence="2">
    <location>
        <position position="61"/>
    </location>
</feature>
<dbReference type="AlphaFoldDB" id="A0ABD0QY57"/>
<protein>
    <submittedName>
        <fullName evidence="2">Uncharacterized protein</fullName>
    </submittedName>
</protein>
<proteinExistence type="predicted"/>
<name>A0ABD0QY57_CIRMR</name>
<keyword evidence="1" id="KW-0472">Membrane</keyword>
<keyword evidence="1" id="KW-1133">Transmembrane helix</keyword>
<dbReference type="EMBL" id="JAMKFB020000006">
    <property type="protein sequence ID" value="KAL0191167.1"/>
    <property type="molecule type" value="Genomic_DNA"/>
</dbReference>
<organism evidence="2 3">
    <name type="scientific">Cirrhinus mrigala</name>
    <name type="common">Mrigala</name>
    <dbReference type="NCBI Taxonomy" id="683832"/>
    <lineage>
        <taxon>Eukaryota</taxon>
        <taxon>Metazoa</taxon>
        <taxon>Chordata</taxon>
        <taxon>Craniata</taxon>
        <taxon>Vertebrata</taxon>
        <taxon>Euteleostomi</taxon>
        <taxon>Actinopterygii</taxon>
        <taxon>Neopterygii</taxon>
        <taxon>Teleostei</taxon>
        <taxon>Ostariophysi</taxon>
        <taxon>Cypriniformes</taxon>
        <taxon>Cyprinidae</taxon>
        <taxon>Labeoninae</taxon>
        <taxon>Labeonini</taxon>
        <taxon>Cirrhinus</taxon>
    </lineage>
</organism>
<sequence length="61" mass="6799">MGILYILVPSVAIPLAIALLFFFICVCRNNQKASRPPAPRQPKPVRGQNVEMSMLTAYKPK</sequence>
<keyword evidence="1" id="KW-0812">Transmembrane</keyword>
<evidence type="ECO:0000256" key="1">
    <source>
        <dbReference type="SAM" id="Phobius"/>
    </source>
</evidence>
<gene>
    <name evidence="2" type="ORF">M9458_013865</name>
</gene>
<dbReference type="Proteomes" id="UP001529510">
    <property type="component" value="Unassembled WGS sequence"/>
</dbReference>
<accession>A0ABD0QY57</accession>
<evidence type="ECO:0000313" key="3">
    <source>
        <dbReference type="Proteomes" id="UP001529510"/>
    </source>
</evidence>
<reference evidence="2 3" key="1">
    <citation type="submission" date="2024-05" db="EMBL/GenBank/DDBJ databases">
        <title>Genome sequencing and assembly of Indian major carp, Cirrhinus mrigala (Hamilton, 1822).</title>
        <authorList>
            <person name="Mohindra V."/>
            <person name="Chowdhury L.M."/>
            <person name="Lal K."/>
            <person name="Jena J.K."/>
        </authorList>
    </citation>
    <scope>NUCLEOTIDE SEQUENCE [LARGE SCALE GENOMIC DNA]</scope>
    <source>
        <strain evidence="2">CM1030</strain>
        <tissue evidence="2">Blood</tissue>
    </source>
</reference>
<feature type="transmembrane region" description="Helical" evidence="1">
    <location>
        <begin position="6"/>
        <end position="27"/>
    </location>
</feature>